<evidence type="ECO:0000313" key="3">
    <source>
        <dbReference type="Proteomes" id="UP001387215"/>
    </source>
</evidence>
<organism evidence="2 3">
    <name type="scientific">Lysobacter firmicutimachus</name>
    <dbReference type="NCBI Taxonomy" id="1792846"/>
    <lineage>
        <taxon>Bacteria</taxon>
        <taxon>Pseudomonadati</taxon>
        <taxon>Pseudomonadota</taxon>
        <taxon>Gammaproteobacteria</taxon>
        <taxon>Lysobacterales</taxon>
        <taxon>Lysobacteraceae</taxon>
        <taxon>Lysobacter</taxon>
    </lineage>
</organism>
<sequence length="135" mass="14770">MIGSGSGAASALAGDQYNRQLHPDEIAWINVNASQFAFEAGNIPIDEAKRRLILEAAAQVDATTNQRLNEHRPITDQVDEEALSFLTKNRPGFDWGKGFEEPDTTRYLATPGSATSSLVMSTRSSRSITRCREEG</sequence>
<feature type="region of interest" description="Disordered" evidence="1">
    <location>
        <begin position="94"/>
        <end position="113"/>
    </location>
</feature>
<keyword evidence="3" id="KW-1185">Reference proteome</keyword>
<dbReference type="Proteomes" id="UP001387215">
    <property type="component" value="Unassembled WGS sequence"/>
</dbReference>
<dbReference type="RefSeq" id="WP_336130979.1">
    <property type="nucleotide sequence ID" value="NZ_JBANDL010000002.1"/>
</dbReference>
<evidence type="ECO:0000313" key="2">
    <source>
        <dbReference type="EMBL" id="MEI2453733.1"/>
    </source>
</evidence>
<protein>
    <submittedName>
        <fullName evidence="2">Uncharacterized protein</fullName>
    </submittedName>
</protein>
<accession>A0ABU8CY95</accession>
<name>A0ABU8CY95_9GAMM</name>
<evidence type="ECO:0000256" key="1">
    <source>
        <dbReference type="SAM" id="MobiDB-lite"/>
    </source>
</evidence>
<gene>
    <name evidence="2" type="ORF">V2J18_03470</name>
</gene>
<proteinExistence type="predicted"/>
<dbReference type="EMBL" id="JBANDL010000002">
    <property type="protein sequence ID" value="MEI2453733.1"/>
    <property type="molecule type" value="Genomic_DNA"/>
</dbReference>
<reference evidence="2 3" key="1">
    <citation type="submission" date="2024-02" db="EMBL/GenBank/DDBJ databases">
        <title>Lysobacter Genome Sequencing and Mining.</title>
        <authorList>
            <person name="Bierman J."/>
            <person name="Walker M.C."/>
        </authorList>
    </citation>
    <scope>NUCLEOTIDE SEQUENCE [LARGE SCALE GENOMIC DNA]</scope>
    <source>
        <strain evidence="2 3">PB6250</strain>
    </source>
</reference>
<comment type="caution">
    <text evidence="2">The sequence shown here is derived from an EMBL/GenBank/DDBJ whole genome shotgun (WGS) entry which is preliminary data.</text>
</comment>